<feature type="domain" description="Glucose-methanol-choline oxidoreductase N-terminal" evidence="7">
    <location>
        <begin position="251"/>
        <end position="265"/>
    </location>
</feature>
<dbReference type="Proteomes" id="UP001501563">
    <property type="component" value="Unassembled WGS sequence"/>
</dbReference>
<sequence length="507" mass="53189">MKTFDFIVVGAGTAGCVLASRLSEDTASMVLLLEAGEGEMPEAVGDPRVWPALQGTSADWGGTSVPQASTGGVVPWPRGRGLGGSSAINGLVFVRGHRSSYDAWEAHGAKGWNFDELLPFLKRSEDTRGRDPALRGVGGPLRVGPAVSRHPVSEAAVAAATEIGLSHASDISSGLEEGYGWVDQNIVDGRRQSAADAYLRPVLDRPNLTVVTGVLAERLVMDGGRATGVVYSAGGQRHTAACEGEVVLAAGTVGTPQLLMLSGVGPEEHLRDVGVPVLVDLPGVGANLQDHPRSTVVYDAARPIPPGVNSHAETIGLVRSDPALTAPDIQLQVMEIPYYAPALPPRLSTPGQAFSVTFCAATPRSRGTVRLTGASPGSPPRLDPNYYGDPHDVEVMAAALRWARELGRSAPLAPWRGAEVLPGPAVHEDDPRSIRDYLYKSLRTYSHQVGTCRIGADDMAVVDADLRVRGVEGLRVGDASVMPSLVSANTVASVYGIAERAADLILQ</sequence>
<dbReference type="InterPro" id="IPR036188">
    <property type="entry name" value="FAD/NAD-bd_sf"/>
</dbReference>
<dbReference type="InterPro" id="IPR012132">
    <property type="entry name" value="GMC_OxRdtase"/>
</dbReference>
<comment type="similarity">
    <text evidence="2 5">Belongs to the GMC oxidoreductase family.</text>
</comment>
<dbReference type="Pfam" id="PF05199">
    <property type="entry name" value="GMC_oxred_C"/>
    <property type="match status" value="1"/>
</dbReference>
<dbReference type="InterPro" id="IPR007867">
    <property type="entry name" value="GMC_OxRtase_C"/>
</dbReference>
<evidence type="ECO:0000259" key="7">
    <source>
        <dbReference type="PROSITE" id="PS00624"/>
    </source>
</evidence>
<dbReference type="RefSeq" id="WP_345553556.1">
    <property type="nucleotide sequence ID" value="NZ_BAAAZA010000035.1"/>
</dbReference>
<evidence type="ECO:0000256" key="3">
    <source>
        <dbReference type="ARBA" id="ARBA00022630"/>
    </source>
</evidence>
<evidence type="ECO:0000313" key="8">
    <source>
        <dbReference type="EMBL" id="GAA3895875.1"/>
    </source>
</evidence>
<evidence type="ECO:0000256" key="5">
    <source>
        <dbReference type="RuleBase" id="RU003968"/>
    </source>
</evidence>
<evidence type="ECO:0000256" key="1">
    <source>
        <dbReference type="ARBA" id="ARBA00001974"/>
    </source>
</evidence>
<dbReference type="EMBL" id="BAAAZA010000035">
    <property type="protein sequence ID" value="GAA3895875.1"/>
    <property type="molecule type" value="Genomic_DNA"/>
</dbReference>
<organism evidence="8 9">
    <name type="scientific">Streptomyces lannensis</name>
    <dbReference type="NCBI Taxonomy" id="766498"/>
    <lineage>
        <taxon>Bacteria</taxon>
        <taxon>Bacillati</taxon>
        <taxon>Actinomycetota</taxon>
        <taxon>Actinomycetes</taxon>
        <taxon>Kitasatosporales</taxon>
        <taxon>Streptomycetaceae</taxon>
        <taxon>Streptomyces</taxon>
    </lineage>
</organism>
<dbReference type="PIRSF" id="PIRSF000137">
    <property type="entry name" value="Alcohol_oxidase"/>
    <property type="match status" value="1"/>
</dbReference>
<comment type="cofactor">
    <cofactor evidence="1">
        <name>FAD</name>
        <dbReference type="ChEBI" id="CHEBI:57692"/>
    </cofactor>
</comment>
<keyword evidence="4 5" id="KW-0274">FAD</keyword>
<evidence type="ECO:0000313" key="9">
    <source>
        <dbReference type="Proteomes" id="UP001501563"/>
    </source>
</evidence>
<feature type="domain" description="Glucose-methanol-choline oxidoreductase N-terminal" evidence="6">
    <location>
        <begin position="79"/>
        <end position="102"/>
    </location>
</feature>
<dbReference type="SUPFAM" id="SSF54373">
    <property type="entry name" value="FAD-linked reductases, C-terminal domain"/>
    <property type="match status" value="1"/>
</dbReference>
<proteinExistence type="inferred from homology"/>
<evidence type="ECO:0000259" key="6">
    <source>
        <dbReference type="PROSITE" id="PS00623"/>
    </source>
</evidence>
<dbReference type="PANTHER" id="PTHR11552">
    <property type="entry name" value="GLUCOSE-METHANOL-CHOLINE GMC OXIDOREDUCTASE"/>
    <property type="match status" value="1"/>
</dbReference>
<gene>
    <name evidence="8" type="ORF">GCM10022207_75120</name>
</gene>
<keyword evidence="9" id="KW-1185">Reference proteome</keyword>
<dbReference type="PANTHER" id="PTHR11552:SF147">
    <property type="entry name" value="CHOLINE DEHYDROGENASE, MITOCHONDRIAL"/>
    <property type="match status" value="1"/>
</dbReference>
<dbReference type="SUPFAM" id="SSF51905">
    <property type="entry name" value="FAD/NAD(P)-binding domain"/>
    <property type="match status" value="1"/>
</dbReference>
<keyword evidence="3 5" id="KW-0285">Flavoprotein</keyword>
<dbReference type="Gene3D" id="3.30.560.10">
    <property type="entry name" value="Glucose Oxidase, domain 3"/>
    <property type="match status" value="1"/>
</dbReference>
<dbReference type="InterPro" id="IPR000172">
    <property type="entry name" value="GMC_OxRdtase_N"/>
</dbReference>
<dbReference type="PROSITE" id="PS51257">
    <property type="entry name" value="PROKAR_LIPOPROTEIN"/>
    <property type="match status" value="1"/>
</dbReference>
<evidence type="ECO:0000256" key="2">
    <source>
        <dbReference type="ARBA" id="ARBA00010790"/>
    </source>
</evidence>
<dbReference type="PROSITE" id="PS00624">
    <property type="entry name" value="GMC_OXRED_2"/>
    <property type="match status" value="1"/>
</dbReference>
<dbReference type="PROSITE" id="PS00623">
    <property type="entry name" value="GMC_OXRED_1"/>
    <property type="match status" value="1"/>
</dbReference>
<evidence type="ECO:0000256" key="4">
    <source>
        <dbReference type="ARBA" id="ARBA00022827"/>
    </source>
</evidence>
<dbReference type="Pfam" id="PF00732">
    <property type="entry name" value="GMC_oxred_N"/>
    <property type="match status" value="1"/>
</dbReference>
<name>A0ABP7LA99_9ACTN</name>
<protein>
    <submittedName>
        <fullName evidence="8">FAD-dependent oxidoreductase</fullName>
    </submittedName>
</protein>
<reference evidence="9" key="1">
    <citation type="journal article" date="2019" name="Int. J. Syst. Evol. Microbiol.">
        <title>The Global Catalogue of Microorganisms (GCM) 10K type strain sequencing project: providing services to taxonomists for standard genome sequencing and annotation.</title>
        <authorList>
            <consortium name="The Broad Institute Genomics Platform"/>
            <consortium name="The Broad Institute Genome Sequencing Center for Infectious Disease"/>
            <person name="Wu L."/>
            <person name="Ma J."/>
        </authorList>
    </citation>
    <scope>NUCLEOTIDE SEQUENCE [LARGE SCALE GENOMIC DNA]</scope>
    <source>
        <strain evidence="9">JCM 16578</strain>
    </source>
</reference>
<accession>A0ABP7LA99</accession>
<dbReference type="Gene3D" id="3.50.50.60">
    <property type="entry name" value="FAD/NAD(P)-binding domain"/>
    <property type="match status" value="1"/>
</dbReference>
<comment type="caution">
    <text evidence="8">The sequence shown here is derived from an EMBL/GenBank/DDBJ whole genome shotgun (WGS) entry which is preliminary data.</text>
</comment>